<reference evidence="2" key="1">
    <citation type="submission" date="2023-06" db="EMBL/GenBank/DDBJ databases">
        <authorList>
            <consortium name="Lawrence Berkeley National Laboratory"/>
            <person name="Ahrendt S."/>
            <person name="Sahu N."/>
            <person name="Indic B."/>
            <person name="Wong-Bajracharya J."/>
            <person name="Merenyi Z."/>
            <person name="Ke H.-M."/>
            <person name="Monk M."/>
            <person name="Kocsube S."/>
            <person name="Drula E."/>
            <person name="Lipzen A."/>
            <person name="Balint B."/>
            <person name="Henrissat B."/>
            <person name="Andreopoulos B."/>
            <person name="Martin F.M."/>
            <person name="Harder C.B."/>
            <person name="Rigling D."/>
            <person name="Ford K.L."/>
            <person name="Foster G.D."/>
            <person name="Pangilinan J."/>
            <person name="Papanicolaou A."/>
            <person name="Barry K."/>
            <person name="LaButti K."/>
            <person name="Viragh M."/>
            <person name="Koriabine M."/>
            <person name="Yan M."/>
            <person name="Riley R."/>
            <person name="Champramary S."/>
            <person name="Plett K.L."/>
            <person name="Tsai I.J."/>
            <person name="Slot J."/>
            <person name="Sipos G."/>
            <person name="Plett J."/>
            <person name="Nagy L.G."/>
            <person name="Grigoriev I.V."/>
        </authorList>
    </citation>
    <scope>NUCLEOTIDE SEQUENCE</scope>
    <source>
        <strain evidence="2">ICMP 16352</strain>
    </source>
</reference>
<dbReference type="EMBL" id="JAUEPR010000005">
    <property type="protein sequence ID" value="KAK0484625.1"/>
    <property type="molecule type" value="Genomic_DNA"/>
</dbReference>
<organism evidence="2 3">
    <name type="scientific">Armillaria novae-zelandiae</name>
    <dbReference type="NCBI Taxonomy" id="153914"/>
    <lineage>
        <taxon>Eukaryota</taxon>
        <taxon>Fungi</taxon>
        <taxon>Dikarya</taxon>
        <taxon>Basidiomycota</taxon>
        <taxon>Agaricomycotina</taxon>
        <taxon>Agaricomycetes</taxon>
        <taxon>Agaricomycetidae</taxon>
        <taxon>Agaricales</taxon>
        <taxon>Marasmiineae</taxon>
        <taxon>Physalacriaceae</taxon>
        <taxon>Armillaria</taxon>
    </lineage>
</organism>
<gene>
    <name evidence="2" type="ORF">IW261DRAFT_848842</name>
</gene>
<evidence type="ECO:0000313" key="3">
    <source>
        <dbReference type="Proteomes" id="UP001175227"/>
    </source>
</evidence>
<dbReference type="Proteomes" id="UP001175227">
    <property type="component" value="Unassembled WGS sequence"/>
</dbReference>
<evidence type="ECO:0000256" key="1">
    <source>
        <dbReference type="SAM" id="MobiDB-lite"/>
    </source>
</evidence>
<feature type="region of interest" description="Disordered" evidence="1">
    <location>
        <begin position="91"/>
        <end position="125"/>
    </location>
</feature>
<name>A0AA39PIS0_9AGAR</name>
<protein>
    <submittedName>
        <fullName evidence="2">Uncharacterized protein</fullName>
    </submittedName>
</protein>
<proteinExistence type="predicted"/>
<comment type="caution">
    <text evidence="2">The sequence shown here is derived from an EMBL/GenBank/DDBJ whole genome shotgun (WGS) entry which is preliminary data.</text>
</comment>
<dbReference type="AlphaFoldDB" id="A0AA39PIS0"/>
<evidence type="ECO:0000313" key="2">
    <source>
        <dbReference type="EMBL" id="KAK0484625.1"/>
    </source>
</evidence>
<sequence>MRQRIVLLPWPTKLSLSFGVLALPYVEMPVNAMMLEILRCGFTTNMSSFPSVRKTSKDRRTSSKTCERLLRSTNFLVPRVLRHIEGVAGGSLPKKRTARDQEWSRKRAHASVQHESDDEDDTECDSYSGYHMDSESYEVSEYISEMAEVEQCNLTAQTMLR</sequence>
<keyword evidence="3" id="KW-1185">Reference proteome</keyword>
<accession>A0AA39PIS0</accession>